<proteinExistence type="predicted"/>
<evidence type="ECO:0000313" key="3">
    <source>
        <dbReference type="Proteomes" id="UP001165283"/>
    </source>
</evidence>
<accession>A0ABT1A8N8</accession>
<name>A0ABT1A8N8_9PSEU</name>
<organism evidence="2 3">
    <name type="scientific">Pseudonocardia humida</name>
    <dbReference type="NCBI Taxonomy" id="2800819"/>
    <lineage>
        <taxon>Bacteria</taxon>
        <taxon>Bacillati</taxon>
        <taxon>Actinomycetota</taxon>
        <taxon>Actinomycetes</taxon>
        <taxon>Pseudonocardiales</taxon>
        <taxon>Pseudonocardiaceae</taxon>
        <taxon>Pseudonocardia</taxon>
    </lineage>
</organism>
<keyword evidence="3" id="KW-1185">Reference proteome</keyword>
<reference evidence="2" key="1">
    <citation type="submission" date="2021-04" db="EMBL/GenBank/DDBJ databases">
        <title>Pseudonocardia sp. nov., isolated from sandy soil of mangrove forest.</title>
        <authorList>
            <person name="Zan Z."/>
            <person name="Huang R."/>
            <person name="Liu W."/>
        </authorList>
    </citation>
    <scope>NUCLEOTIDE SEQUENCE</scope>
    <source>
        <strain evidence="2">S2-4</strain>
    </source>
</reference>
<evidence type="ECO:0000313" key="2">
    <source>
        <dbReference type="EMBL" id="MCO1659189.1"/>
    </source>
</evidence>
<evidence type="ECO:0000256" key="1">
    <source>
        <dbReference type="SAM" id="MobiDB-lite"/>
    </source>
</evidence>
<gene>
    <name evidence="2" type="ORF">KDL28_29370</name>
</gene>
<dbReference type="EMBL" id="JAGSOV010000063">
    <property type="protein sequence ID" value="MCO1659189.1"/>
    <property type="molecule type" value="Genomic_DNA"/>
</dbReference>
<comment type="caution">
    <text evidence="2">The sequence shown here is derived from an EMBL/GenBank/DDBJ whole genome shotgun (WGS) entry which is preliminary data.</text>
</comment>
<feature type="region of interest" description="Disordered" evidence="1">
    <location>
        <begin position="273"/>
        <end position="292"/>
    </location>
</feature>
<protein>
    <submittedName>
        <fullName evidence="2">Uncharacterized protein</fullName>
    </submittedName>
</protein>
<dbReference type="Proteomes" id="UP001165283">
    <property type="component" value="Unassembled WGS sequence"/>
</dbReference>
<sequence>MLTVLLNAVDTFLDDVQARDPDSVPGAGWGYLDENRDPRQWRMELTALGGEIGQVRYGDIEAHRVLLGRLHTLLPHGKPYPPGAEAYVISPQMHNVVRAAAATLTPQDLLTLDPDTDLPTPAGLVLLPAACGSPTSVYAPVSVIGWRPETNRILPDGPSRAGVWVEGFSQRRDIDQRPIWPLVVRASRAASARPPLTLPLSHEWLVPAAAITEPEQAALARLSSLNRAVREQKISDYGEYDPQRDTEFSLAAYAFAFWRLCRQPLTTTSWHTLTHHPGHDEPAAGTAGRRRPEGLDRVRIVHLRPPPARDPDDTDDVDGSVGAQRRYHHRWPVRMHKVRQFYPSTGTHKIIWRGPYIKGPDGAPC</sequence>